<organism evidence="1 2">
    <name type="scientific">Streptomyces sviceus (strain ATCC 29083 / DSM 924 / JCM 4929 / NBRC 13980 / NCIMB 11184 / NRRL 5439 / UC 5370)</name>
    <dbReference type="NCBI Taxonomy" id="463191"/>
    <lineage>
        <taxon>Bacteria</taxon>
        <taxon>Bacillati</taxon>
        <taxon>Actinomycetota</taxon>
        <taxon>Actinomycetes</taxon>
        <taxon>Kitasatosporales</taxon>
        <taxon>Streptomycetaceae</taxon>
        <taxon>Streptomyces</taxon>
    </lineage>
</organism>
<dbReference type="NCBIfam" id="NF033530">
    <property type="entry name" value="lasso_PqqD_Strm"/>
    <property type="match status" value="1"/>
</dbReference>
<reference evidence="1" key="1">
    <citation type="submission" date="2009-10" db="EMBL/GenBank/DDBJ databases">
        <title>The genome sequence of Streptomyces sviceus strain ATCC 29083.</title>
        <authorList>
            <consortium name="The Broad Institute Genome Sequencing Platform"/>
            <consortium name="Broad Institute Microbial Sequencing Center"/>
            <person name="Fischbach M."/>
            <person name="Godfrey P."/>
            <person name="Ward D."/>
            <person name="Young S."/>
            <person name="Zeng Q."/>
            <person name="Koehrsen M."/>
            <person name="Alvarado L."/>
            <person name="Berlin A.M."/>
            <person name="Bochicchio J."/>
            <person name="Borenstein D."/>
            <person name="Chapman S.B."/>
            <person name="Chen Z."/>
            <person name="Engels R."/>
            <person name="Freedman E."/>
            <person name="Gellesch M."/>
            <person name="Goldberg J."/>
            <person name="Griggs A."/>
            <person name="Gujja S."/>
            <person name="Heilman E.R."/>
            <person name="Heiman D.I."/>
            <person name="Hepburn T.A."/>
            <person name="Howarth C."/>
            <person name="Jen D."/>
            <person name="Larson L."/>
            <person name="Lewis B."/>
            <person name="Mehta T."/>
            <person name="Park D."/>
            <person name="Pearson M."/>
            <person name="Richards J."/>
            <person name="Roberts A."/>
            <person name="Saif S."/>
            <person name="Shea T.D."/>
            <person name="Shenoy N."/>
            <person name="Sisk P."/>
            <person name="Stolte C."/>
            <person name="Sykes S.N."/>
            <person name="Thomson T."/>
            <person name="Walk T."/>
            <person name="White J."/>
            <person name="Yandava C."/>
            <person name="Straight P."/>
            <person name="Clardy J."/>
            <person name="Hung D."/>
            <person name="Kolter R."/>
            <person name="Mekalanos J."/>
            <person name="Walker S."/>
            <person name="Walsh C.T."/>
            <person name="Wieland-Brown L.C."/>
            <person name="Haas B."/>
            <person name="Nusbaum C."/>
            <person name="Birren B."/>
        </authorList>
    </citation>
    <scope>NUCLEOTIDE SEQUENCE [LARGE SCALE GENOMIC DNA]</scope>
    <source>
        <strain evidence="1">ATCC 29083</strain>
    </source>
</reference>
<dbReference type="Proteomes" id="UP000002785">
    <property type="component" value="Chromosome"/>
</dbReference>
<dbReference type="InterPro" id="IPR041881">
    <property type="entry name" value="PqqD_sf"/>
</dbReference>
<evidence type="ECO:0000313" key="2">
    <source>
        <dbReference type="Proteomes" id="UP000002785"/>
    </source>
</evidence>
<gene>
    <name evidence="1" type="ORF">SSEG_09673</name>
</gene>
<dbReference type="Pfam" id="PF05402">
    <property type="entry name" value="PqqD"/>
    <property type="match status" value="1"/>
</dbReference>
<proteinExistence type="predicted"/>
<evidence type="ECO:0000313" key="1">
    <source>
        <dbReference type="EMBL" id="EDY58508.1"/>
    </source>
</evidence>
<evidence type="ECO:0008006" key="3">
    <source>
        <dbReference type="Google" id="ProtNLM"/>
    </source>
</evidence>
<dbReference type="Gene3D" id="1.10.10.1150">
    <property type="entry name" value="Coenzyme PQQ synthesis protein D (PqqD)"/>
    <property type="match status" value="1"/>
</dbReference>
<dbReference type="HOGENOM" id="CLU_159325_3_0_11"/>
<dbReference type="EMBL" id="CM000951">
    <property type="protein sequence ID" value="EDY58508.1"/>
    <property type="molecule type" value="Genomic_DNA"/>
</dbReference>
<accession>B5I0A3</accession>
<dbReference type="RefSeq" id="WP_007385814.1">
    <property type="nucleotide sequence ID" value="NZ_CM000951.1"/>
</dbReference>
<dbReference type="OrthoDB" id="5195143at2"/>
<keyword evidence="2" id="KW-1185">Reference proteome</keyword>
<name>B5I0A3_STRX2</name>
<sequence>MTVALAPHVTLTEVEGGMVLLDQRVGRFWQLNRSGAATVRLLLEGRSPEDVATHLSRQSPDAAERAVGDVRALLDALTRARLVVSAS</sequence>
<protein>
    <recommendedName>
        <fullName evidence="3">Lasso peptide biosynthesis PqqD family chaperone</fullName>
    </recommendedName>
</protein>
<dbReference type="InterPro" id="IPR008792">
    <property type="entry name" value="PQQD"/>
</dbReference>
<dbReference type="AlphaFoldDB" id="B5I0A3"/>